<keyword evidence="1" id="KW-1133">Transmembrane helix</keyword>
<dbReference type="InterPro" id="IPR000477">
    <property type="entry name" value="RT_dom"/>
</dbReference>
<feature type="transmembrane region" description="Helical" evidence="1">
    <location>
        <begin position="214"/>
        <end position="233"/>
    </location>
</feature>
<dbReference type="AlphaFoldDB" id="A0AAV2EZW6"/>
<evidence type="ECO:0000313" key="4">
    <source>
        <dbReference type="Proteomes" id="UP001497516"/>
    </source>
</evidence>
<feature type="transmembrane region" description="Helical" evidence="1">
    <location>
        <begin position="135"/>
        <end position="156"/>
    </location>
</feature>
<keyword evidence="1" id="KW-0812">Transmembrane</keyword>
<dbReference type="EMBL" id="OZ034818">
    <property type="protein sequence ID" value="CAL1391242.1"/>
    <property type="molecule type" value="Genomic_DNA"/>
</dbReference>
<dbReference type="PROSITE" id="PS50878">
    <property type="entry name" value="RT_POL"/>
    <property type="match status" value="1"/>
</dbReference>
<dbReference type="PANTHER" id="PTHR33116:SF84">
    <property type="entry name" value="RNA-DIRECTED DNA POLYMERASE"/>
    <property type="match status" value="1"/>
</dbReference>
<protein>
    <recommendedName>
        <fullName evidence="2">Reverse transcriptase domain-containing protein</fullName>
    </recommendedName>
</protein>
<dbReference type="Proteomes" id="UP001497516">
    <property type="component" value="Chromosome 5"/>
</dbReference>
<sequence>MEGLSLLLNESATIGRLPYHPQCRKVKLTHLSFADDLLIFTEGSRTAISRVQETISDFYSLSGLKCNPAKCEVYFGGMSVLFKSRAIQVSGFQEGELPVRYLGLPLISGKLSTLESEKLVAKITQKIKSWRAKRLSYAGLLQLVSSVLMGVLQYWMQVFLFPKKVLKQVQKICSCFLWHGEEGRAKIGWDRMVRPKKKGGLGLKELCSWNQACIARMLWLLLMQSWTIWVAWIQTYRIKQGSI</sequence>
<name>A0AAV2EZW6_9ROSI</name>
<evidence type="ECO:0000259" key="2">
    <source>
        <dbReference type="PROSITE" id="PS50878"/>
    </source>
</evidence>
<reference evidence="3 4" key="1">
    <citation type="submission" date="2024-04" db="EMBL/GenBank/DDBJ databases">
        <authorList>
            <person name="Fracassetti M."/>
        </authorList>
    </citation>
    <scope>NUCLEOTIDE SEQUENCE [LARGE SCALE GENOMIC DNA]</scope>
</reference>
<keyword evidence="1" id="KW-0472">Membrane</keyword>
<evidence type="ECO:0000256" key="1">
    <source>
        <dbReference type="SAM" id="Phobius"/>
    </source>
</evidence>
<gene>
    <name evidence="3" type="ORF">LTRI10_LOCUS31975</name>
</gene>
<evidence type="ECO:0000313" key="3">
    <source>
        <dbReference type="EMBL" id="CAL1391242.1"/>
    </source>
</evidence>
<accession>A0AAV2EZW6</accession>
<organism evidence="3 4">
    <name type="scientific">Linum trigynum</name>
    <dbReference type="NCBI Taxonomy" id="586398"/>
    <lineage>
        <taxon>Eukaryota</taxon>
        <taxon>Viridiplantae</taxon>
        <taxon>Streptophyta</taxon>
        <taxon>Embryophyta</taxon>
        <taxon>Tracheophyta</taxon>
        <taxon>Spermatophyta</taxon>
        <taxon>Magnoliopsida</taxon>
        <taxon>eudicotyledons</taxon>
        <taxon>Gunneridae</taxon>
        <taxon>Pentapetalae</taxon>
        <taxon>rosids</taxon>
        <taxon>fabids</taxon>
        <taxon>Malpighiales</taxon>
        <taxon>Linaceae</taxon>
        <taxon>Linum</taxon>
    </lineage>
</organism>
<proteinExistence type="predicted"/>
<dbReference type="PANTHER" id="PTHR33116">
    <property type="entry name" value="REVERSE TRANSCRIPTASE ZINC-BINDING DOMAIN-CONTAINING PROTEIN-RELATED-RELATED"/>
    <property type="match status" value="1"/>
</dbReference>
<keyword evidence="4" id="KW-1185">Reference proteome</keyword>
<feature type="domain" description="Reverse transcriptase" evidence="2">
    <location>
        <begin position="1"/>
        <end position="106"/>
    </location>
</feature>
<dbReference type="Pfam" id="PF00078">
    <property type="entry name" value="RVT_1"/>
    <property type="match status" value="1"/>
</dbReference>